<evidence type="ECO:0000313" key="2">
    <source>
        <dbReference type="EMBL" id="ORX62936.1"/>
    </source>
</evidence>
<dbReference type="PROSITE" id="PS50181">
    <property type="entry name" value="FBOX"/>
    <property type="match status" value="1"/>
</dbReference>
<dbReference type="Proteomes" id="UP000242146">
    <property type="component" value="Unassembled WGS sequence"/>
</dbReference>
<dbReference type="SUPFAM" id="SSF52047">
    <property type="entry name" value="RNI-like"/>
    <property type="match status" value="1"/>
</dbReference>
<comment type="caution">
    <text evidence="2">The sequence shown here is derived from an EMBL/GenBank/DDBJ whole genome shotgun (WGS) entry which is preliminary data.</text>
</comment>
<keyword evidence="3" id="KW-1185">Reference proteome</keyword>
<proteinExistence type="predicted"/>
<name>A0A1X2GXX1_9FUNG</name>
<protein>
    <recommendedName>
        <fullName evidence="1">F-box domain-containing protein</fullName>
    </recommendedName>
</protein>
<reference evidence="2 3" key="1">
    <citation type="submission" date="2016-07" db="EMBL/GenBank/DDBJ databases">
        <title>Pervasive Adenine N6-methylation of Active Genes in Fungi.</title>
        <authorList>
            <consortium name="DOE Joint Genome Institute"/>
            <person name="Mondo S.J."/>
            <person name="Dannebaum R.O."/>
            <person name="Kuo R.C."/>
            <person name="Labutti K."/>
            <person name="Haridas S."/>
            <person name="Kuo A."/>
            <person name="Salamov A."/>
            <person name="Ahrendt S.R."/>
            <person name="Lipzen A."/>
            <person name="Sullivan W."/>
            <person name="Andreopoulos W.B."/>
            <person name="Clum A."/>
            <person name="Lindquist E."/>
            <person name="Daum C."/>
            <person name="Ramamoorthy G.K."/>
            <person name="Gryganskyi A."/>
            <person name="Culley D."/>
            <person name="Magnuson J.K."/>
            <person name="James T.Y."/>
            <person name="O'Malley M.A."/>
            <person name="Stajich J.E."/>
            <person name="Spatafora J.W."/>
            <person name="Visel A."/>
            <person name="Grigoriev I.V."/>
        </authorList>
    </citation>
    <scope>NUCLEOTIDE SEQUENCE [LARGE SCALE GENOMIC DNA]</scope>
    <source>
        <strain evidence="2 3">NRRL 3301</strain>
    </source>
</reference>
<dbReference type="Pfam" id="PF00646">
    <property type="entry name" value="F-box"/>
    <property type="match status" value="1"/>
</dbReference>
<dbReference type="SUPFAM" id="SSF81383">
    <property type="entry name" value="F-box domain"/>
    <property type="match status" value="1"/>
</dbReference>
<dbReference type="AlphaFoldDB" id="A0A1X2GXX1"/>
<organism evidence="2 3">
    <name type="scientific">Hesseltinella vesiculosa</name>
    <dbReference type="NCBI Taxonomy" id="101127"/>
    <lineage>
        <taxon>Eukaryota</taxon>
        <taxon>Fungi</taxon>
        <taxon>Fungi incertae sedis</taxon>
        <taxon>Mucoromycota</taxon>
        <taxon>Mucoromycotina</taxon>
        <taxon>Mucoromycetes</taxon>
        <taxon>Mucorales</taxon>
        <taxon>Cunninghamellaceae</taxon>
        <taxon>Hesseltinella</taxon>
    </lineage>
</organism>
<feature type="domain" description="F-box" evidence="1">
    <location>
        <begin position="1"/>
        <end position="46"/>
    </location>
</feature>
<dbReference type="EMBL" id="MCGT01000001">
    <property type="protein sequence ID" value="ORX62936.1"/>
    <property type="molecule type" value="Genomic_DNA"/>
</dbReference>
<dbReference type="InterPro" id="IPR001810">
    <property type="entry name" value="F-box_dom"/>
</dbReference>
<evidence type="ECO:0000313" key="3">
    <source>
        <dbReference type="Proteomes" id="UP000242146"/>
    </source>
</evidence>
<sequence length="616" mass="69670">MSLPLELVIPILQQLPQRHLLTTALVSHDWSQLSLTSFYDSVYIHTNHQGKRFFEALRSLPLVYRQCIRAIYFNVFPWYIRADCVMNHPIELLPIYCPQLQSLAVVHLDNPVLPDSFAMVDVQGVHYSSDIGIHIISNDLPLCPNMRCIGTLLGSESLKKYRPIFQQLTAMSLEEKQLFDLLDQIPITEPPSHVLFPALHTLDLTCSSDDDIFLGVAALDWLQYHCPSLSHLSLQGFSFNMIEVPTQLPVHASLVSLDLKNVTIENRHWFYVFAALYPALRSLALDVHFLDSIQLALLTDEEDLDERVRRHRYGMTYEILHWIVRCASLRSLVIAKLGQDSVAHDLLGMLAGMALDSSWDCRLTCIAIGECSKESFQIVKELLGCQPLTKHLNTLCLPLDTTDNDDRATVNGCAFVRPPTFPPCDLAPDSLANISSLHLHQGFGGTTVALVQLLQTCTNLDTLTLRNVALEHDPCPLHFPSLASSELLTKFNLTSLALHGCVVYRADLFYALLQHQLPQLSSLAMVNVKLLQLGPDPFLNLDVALRNLYIVWVSTEAGRCYTLHLYENQSSTRMTRYTCQADDIHRRFPDTPVLHIGCRYADRVFFNRNKGMNDSW</sequence>
<dbReference type="InterPro" id="IPR032675">
    <property type="entry name" value="LRR_dom_sf"/>
</dbReference>
<gene>
    <name evidence="2" type="ORF">DM01DRAFT_300236</name>
</gene>
<evidence type="ECO:0000259" key="1">
    <source>
        <dbReference type="PROSITE" id="PS50181"/>
    </source>
</evidence>
<accession>A0A1X2GXX1</accession>
<dbReference type="InterPro" id="IPR036047">
    <property type="entry name" value="F-box-like_dom_sf"/>
</dbReference>
<dbReference type="Gene3D" id="3.80.10.10">
    <property type="entry name" value="Ribonuclease Inhibitor"/>
    <property type="match status" value="1"/>
</dbReference>